<accession>A0A1E8PWZ7</accession>
<dbReference type="Gene3D" id="1.20.120.450">
    <property type="entry name" value="dinb family like domain"/>
    <property type="match status" value="1"/>
</dbReference>
<protein>
    <recommendedName>
        <fullName evidence="1">Mycothiol-dependent maleylpyruvate isomerase metal-binding domain-containing protein</fullName>
    </recommendedName>
</protein>
<dbReference type="AlphaFoldDB" id="A0A1E8PWZ7"/>
<evidence type="ECO:0000313" key="3">
    <source>
        <dbReference type="Proteomes" id="UP000178953"/>
    </source>
</evidence>
<dbReference type="Pfam" id="PF11716">
    <property type="entry name" value="MDMPI_N"/>
    <property type="match status" value="1"/>
</dbReference>
<evidence type="ECO:0000259" key="1">
    <source>
        <dbReference type="Pfam" id="PF11716"/>
    </source>
</evidence>
<dbReference type="SUPFAM" id="SSF109854">
    <property type="entry name" value="DinB/YfiT-like putative metalloenzymes"/>
    <property type="match status" value="1"/>
</dbReference>
<keyword evidence="3" id="KW-1185">Reference proteome</keyword>
<dbReference type="OrthoDB" id="5178565at2"/>
<proteinExistence type="predicted"/>
<dbReference type="Proteomes" id="UP000178953">
    <property type="component" value="Unassembled WGS sequence"/>
</dbReference>
<dbReference type="EMBL" id="MCHX01000094">
    <property type="protein sequence ID" value="OFJ50795.1"/>
    <property type="molecule type" value="Genomic_DNA"/>
</dbReference>
<feature type="domain" description="Mycothiol-dependent maleylpyruvate isomerase metal-binding" evidence="1">
    <location>
        <begin position="11"/>
        <end position="98"/>
    </location>
</feature>
<dbReference type="InterPro" id="IPR034660">
    <property type="entry name" value="DinB/YfiT-like"/>
</dbReference>
<reference evidence="2 3" key="1">
    <citation type="submission" date="2016-09" db="EMBL/GenBank/DDBJ databases">
        <title>genome sequence of Mycobacterium sp. 739 SCH.</title>
        <authorList>
            <person name="Greninger A.L."/>
            <person name="Qin X."/>
            <person name="Jerome K."/>
            <person name="Vora S."/>
            <person name="Quinn K."/>
        </authorList>
    </citation>
    <scope>NUCLEOTIDE SEQUENCE [LARGE SCALE GENOMIC DNA]</scope>
    <source>
        <strain evidence="2 3">SCH</strain>
    </source>
</reference>
<organism evidence="2 3">
    <name type="scientific">Mycolicibacterium grossiae</name>
    <dbReference type="NCBI Taxonomy" id="1552759"/>
    <lineage>
        <taxon>Bacteria</taxon>
        <taxon>Bacillati</taxon>
        <taxon>Actinomycetota</taxon>
        <taxon>Actinomycetes</taxon>
        <taxon>Mycobacteriales</taxon>
        <taxon>Mycobacteriaceae</taxon>
        <taxon>Mycolicibacterium</taxon>
    </lineage>
</organism>
<sequence length="196" mass="21718">MHDEEIWGHVDAQRAELADLLETLVPAQWATPSLCDAWTVREVAVHLVQANVGWGRMALEALRSGFRFDAMMARVAREDRRSTDEIVATLRGMVGSRRRPPGTKVVDPLLDALVHGQDIARPLGLPRTMPQDAALVVADRLWTMTFPINARRRFPDVRFEATDAPFAVGSGRVVARPLDDVVMLLAGRNIGPSEHV</sequence>
<dbReference type="RefSeq" id="WP_070355959.1">
    <property type="nucleotide sequence ID" value="NZ_CP043474.1"/>
</dbReference>
<dbReference type="GO" id="GO:0046872">
    <property type="term" value="F:metal ion binding"/>
    <property type="evidence" value="ECO:0007669"/>
    <property type="project" value="InterPro"/>
</dbReference>
<name>A0A1E8PWZ7_9MYCO</name>
<dbReference type="InterPro" id="IPR024344">
    <property type="entry name" value="MDMPI_metal-binding"/>
</dbReference>
<gene>
    <name evidence="2" type="ORF">BEL07_26140</name>
</gene>
<evidence type="ECO:0000313" key="2">
    <source>
        <dbReference type="EMBL" id="OFJ50795.1"/>
    </source>
</evidence>
<comment type="caution">
    <text evidence="2">The sequence shown here is derived from an EMBL/GenBank/DDBJ whole genome shotgun (WGS) entry which is preliminary data.</text>
</comment>
<dbReference type="InterPro" id="IPR017517">
    <property type="entry name" value="Maleyloyr_isom"/>
</dbReference>
<dbReference type="NCBIfam" id="TIGR03083">
    <property type="entry name" value="maleylpyruvate isomerase family mycothiol-dependent enzyme"/>
    <property type="match status" value="1"/>
</dbReference>